<dbReference type="GO" id="GO:0003908">
    <property type="term" value="F:methylated-DNA-[protein]-cysteine S-methyltransferase activity"/>
    <property type="evidence" value="ECO:0007669"/>
    <property type="project" value="UniProtKB-UniRule"/>
</dbReference>
<dbReference type="Gene3D" id="3.30.160.70">
    <property type="entry name" value="Methylated DNA-protein cysteine methyltransferase domain"/>
    <property type="match status" value="1"/>
</dbReference>
<evidence type="ECO:0000256" key="7">
    <source>
        <dbReference type="ARBA" id="ARBA00023204"/>
    </source>
</evidence>
<organism evidence="12">
    <name type="scientific">Acidicaldus sp</name>
    <dbReference type="NCBI Taxonomy" id="1872105"/>
    <lineage>
        <taxon>Bacteria</taxon>
        <taxon>Pseudomonadati</taxon>
        <taxon>Pseudomonadota</taxon>
        <taxon>Alphaproteobacteria</taxon>
        <taxon>Acetobacterales</taxon>
        <taxon>Acetobacteraceae</taxon>
        <taxon>Acidicaldus</taxon>
    </lineage>
</organism>
<keyword evidence="5 9" id="KW-0808">Transferase</keyword>
<dbReference type="EC" id="2.1.1.63" evidence="9"/>
<evidence type="ECO:0000256" key="9">
    <source>
        <dbReference type="HAMAP-Rule" id="MF_00772"/>
    </source>
</evidence>
<dbReference type="InterPro" id="IPR023546">
    <property type="entry name" value="MGMT"/>
</dbReference>
<evidence type="ECO:0000256" key="3">
    <source>
        <dbReference type="ARBA" id="ARBA00022490"/>
    </source>
</evidence>
<dbReference type="Pfam" id="PF02870">
    <property type="entry name" value="Methyltransf_1N"/>
    <property type="match status" value="1"/>
</dbReference>
<proteinExistence type="inferred from homology"/>
<dbReference type="EMBL" id="DTQM01000002">
    <property type="protein sequence ID" value="HGC41621.1"/>
    <property type="molecule type" value="Genomic_DNA"/>
</dbReference>
<keyword evidence="3 9" id="KW-0963">Cytoplasm</keyword>
<evidence type="ECO:0000259" key="10">
    <source>
        <dbReference type="Pfam" id="PF01035"/>
    </source>
</evidence>
<comment type="catalytic activity">
    <reaction evidence="1 9">
        <text>a 4-O-methyl-thymidine in DNA + L-cysteinyl-[protein] = a thymidine in DNA + S-methyl-L-cysteinyl-[protein]</text>
        <dbReference type="Rhea" id="RHEA:53428"/>
        <dbReference type="Rhea" id="RHEA-COMP:10131"/>
        <dbReference type="Rhea" id="RHEA-COMP:10132"/>
        <dbReference type="Rhea" id="RHEA-COMP:13555"/>
        <dbReference type="Rhea" id="RHEA-COMP:13556"/>
        <dbReference type="ChEBI" id="CHEBI:29950"/>
        <dbReference type="ChEBI" id="CHEBI:82612"/>
        <dbReference type="ChEBI" id="CHEBI:137386"/>
        <dbReference type="ChEBI" id="CHEBI:137387"/>
        <dbReference type="EC" id="2.1.1.63"/>
    </reaction>
</comment>
<comment type="caution">
    <text evidence="12">The sequence shown here is derived from an EMBL/GenBank/DDBJ whole genome shotgun (WGS) entry which is preliminary data.</text>
</comment>
<protein>
    <recommendedName>
        <fullName evidence="9">Methylated-DNA--protein-cysteine methyltransferase</fullName>
        <ecNumber evidence="9">2.1.1.63</ecNumber>
    </recommendedName>
    <alternativeName>
        <fullName evidence="9">6-O-methylguanine-DNA methyltransferase</fullName>
        <shortName evidence="9">MGMT</shortName>
    </alternativeName>
    <alternativeName>
        <fullName evidence="9">O-6-methylguanine-DNA-alkyltransferase</fullName>
    </alternativeName>
</protein>
<dbReference type="AlphaFoldDB" id="A0A8J4M464"/>
<comment type="function">
    <text evidence="9">Involved in the cellular defense against the biological effects of O6-methylguanine (O6-MeG) and O4-methylthymine (O4-MeT) in DNA. Repairs the methylated nucleobase in DNA by stoichiometrically transferring the methyl group to a cysteine residue in the enzyme. This is a suicide reaction: the enzyme is irreversibly inactivated.</text>
</comment>
<dbReference type="InterPro" id="IPR014048">
    <property type="entry name" value="MethylDNA_cys_MeTrfase_DNA-bd"/>
</dbReference>
<dbReference type="GO" id="GO:0032259">
    <property type="term" value="P:methylation"/>
    <property type="evidence" value="ECO:0007669"/>
    <property type="project" value="UniProtKB-KW"/>
</dbReference>
<dbReference type="SUPFAM" id="SSF53155">
    <property type="entry name" value="Methylated DNA-protein cysteine methyltransferase domain"/>
    <property type="match status" value="1"/>
</dbReference>
<evidence type="ECO:0000259" key="11">
    <source>
        <dbReference type="Pfam" id="PF02870"/>
    </source>
</evidence>
<dbReference type="InterPro" id="IPR036631">
    <property type="entry name" value="MGMT_N_sf"/>
</dbReference>
<keyword evidence="4 9" id="KW-0489">Methyltransferase</keyword>
<feature type="domain" description="Methylated-DNA-[protein]-cysteine S-methyltransferase DNA binding" evidence="10">
    <location>
        <begin position="70"/>
        <end position="148"/>
    </location>
</feature>
<keyword evidence="7 9" id="KW-0234">DNA repair</keyword>
<comment type="miscellaneous">
    <text evidence="9">This enzyme catalyzes only one turnover and therefore is not strictly catalytic. According to one definition, an enzyme is a biocatalyst that acts repeatedly and over many reaction cycles.</text>
</comment>
<dbReference type="GO" id="GO:0005737">
    <property type="term" value="C:cytoplasm"/>
    <property type="evidence" value="ECO:0007669"/>
    <property type="project" value="UniProtKB-SubCell"/>
</dbReference>
<evidence type="ECO:0000313" key="12">
    <source>
        <dbReference type="EMBL" id="HGC41621.1"/>
    </source>
</evidence>
<evidence type="ECO:0000256" key="4">
    <source>
        <dbReference type="ARBA" id="ARBA00022603"/>
    </source>
</evidence>
<dbReference type="PANTHER" id="PTHR10815:SF13">
    <property type="entry name" value="METHYLATED-DNA--PROTEIN-CYSTEINE METHYLTRANSFERASE"/>
    <property type="match status" value="1"/>
</dbReference>
<evidence type="ECO:0000256" key="6">
    <source>
        <dbReference type="ARBA" id="ARBA00022763"/>
    </source>
</evidence>
<dbReference type="SUPFAM" id="SSF46767">
    <property type="entry name" value="Methylated DNA-protein cysteine methyltransferase, C-terminal domain"/>
    <property type="match status" value="1"/>
</dbReference>
<dbReference type="GO" id="GO:0006307">
    <property type="term" value="P:DNA alkylation repair"/>
    <property type="evidence" value="ECO:0007669"/>
    <property type="project" value="UniProtKB-UniRule"/>
</dbReference>
<dbReference type="InterPro" id="IPR001497">
    <property type="entry name" value="MethylDNA_cys_MeTrfase_AS"/>
</dbReference>
<name>A0A8J4M464_9PROT</name>
<comment type="subcellular location">
    <subcellularLocation>
        <location evidence="9">Cytoplasm</location>
    </subcellularLocation>
</comment>
<evidence type="ECO:0000256" key="2">
    <source>
        <dbReference type="ARBA" id="ARBA00008711"/>
    </source>
</evidence>
<dbReference type="CDD" id="cd06445">
    <property type="entry name" value="ATase"/>
    <property type="match status" value="1"/>
</dbReference>
<sequence length="161" mass="17329">MPQLSLHSPIGDLTLSEDAGALVALDWGWGRDQEETPLLRRAVDLLQAYFDGAMPRAGFRDLPLAPPGTAFQRGVWEELRRIPPGETRSYGDLARAMQSSARAVGQANGANPIPILIPCHRVVAQQGLGGYSAPGGIETKSWLLALERRATHPLSCAQTGH</sequence>
<gene>
    <name evidence="12" type="ORF">ENY07_00105</name>
</gene>
<dbReference type="HAMAP" id="MF_00772">
    <property type="entry name" value="OGT"/>
    <property type="match status" value="1"/>
</dbReference>
<accession>A0A8J4M464</accession>
<dbReference type="PROSITE" id="PS00374">
    <property type="entry name" value="MGMT"/>
    <property type="match status" value="1"/>
</dbReference>
<dbReference type="InterPro" id="IPR036217">
    <property type="entry name" value="MethylDNA_cys_MeTrfase_DNAb"/>
</dbReference>
<evidence type="ECO:0000256" key="5">
    <source>
        <dbReference type="ARBA" id="ARBA00022679"/>
    </source>
</evidence>
<evidence type="ECO:0000256" key="8">
    <source>
        <dbReference type="ARBA" id="ARBA00049348"/>
    </source>
</evidence>
<dbReference type="FunFam" id="1.10.10.10:FF:000214">
    <property type="entry name" value="Methylated-DNA--protein-cysteine methyltransferase"/>
    <property type="match status" value="1"/>
</dbReference>
<comment type="catalytic activity">
    <reaction evidence="8 9">
        <text>a 6-O-methyl-2'-deoxyguanosine in DNA + L-cysteinyl-[protein] = S-methyl-L-cysteinyl-[protein] + a 2'-deoxyguanosine in DNA</text>
        <dbReference type="Rhea" id="RHEA:24000"/>
        <dbReference type="Rhea" id="RHEA-COMP:10131"/>
        <dbReference type="Rhea" id="RHEA-COMP:10132"/>
        <dbReference type="Rhea" id="RHEA-COMP:11367"/>
        <dbReference type="Rhea" id="RHEA-COMP:11368"/>
        <dbReference type="ChEBI" id="CHEBI:29950"/>
        <dbReference type="ChEBI" id="CHEBI:82612"/>
        <dbReference type="ChEBI" id="CHEBI:85445"/>
        <dbReference type="ChEBI" id="CHEBI:85448"/>
        <dbReference type="EC" id="2.1.1.63"/>
    </reaction>
</comment>
<keyword evidence="6 9" id="KW-0227">DNA damage</keyword>
<dbReference type="Pfam" id="PF01035">
    <property type="entry name" value="DNA_binding_1"/>
    <property type="match status" value="1"/>
</dbReference>
<dbReference type="InterPro" id="IPR008332">
    <property type="entry name" value="MethylG_MeTrfase_N"/>
</dbReference>
<reference evidence="12" key="1">
    <citation type="journal article" date="2020" name="mSystems">
        <title>Genome- and Community-Level Interaction Insights into Carbon Utilization and Element Cycling Functions of Hydrothermarchaeota in Hydrothermal Sediment.</title>
        <authorList>
            <person name="Zhou Z."/>
            <person name="Liu Y."/>
            <person name="Xu W."/>
            <person name="Pan J."/>
            <person name="Luo Z.H."/>
            <person name="Li M."/>
        </authorList>
    </citation>
    <scope>NUCLEOTIDE SEQUENCE</scope>
    <source>
        <strain evidence="12">SpSt-997</strain>
    </source>
</reference>
<dbReference type="Gene3D" id="1.10.10.10">
    <property type="entry name" value="Winged helix-like DNA-binding domain superfamily/Winged helix DNA-binding domain"/>
    <property type="match status" value="1"/>
</dbReference>
<feature type="domain" description="Methylguanine DNA methyltransferase ribonuclease-like" evidence="11">
    <location>
        <begin position="6"/>
        <end position="65"/>
    </location>
</feature>
<dbReference type="NCBIfam" id="TIGR00589">
    <property type="entry name" value="ogt"/>
    <property type="match status" value="1"/>
</dbReference>
<evidence type="ECO:0000256" key="1">
    <source>
        <dbReference type="ARBA" id="ARBA00001286"/>
    </source>
</evidence>
<comment type="similarity">
    <text evidence="2 9">Belongs to the MGMT family.</text>
</comment>
<dbReference type="InterPro" id="IPR036388">
    <property type="entry name" value="WH-like_DNA-bd_sf"/>
</dbReference>
<dbReference type="PANTHER" id="PTHR10815">
    <property type="entry name" value="METHYLATED-DNA--PROTEIN-CYSTEINE METHYLTRANSFERASE"/>
    <property type="match status" value="1"/>
</dbReference>
<feature type="active site" description="Nucleophile; methyl group acceptor" evidence="9">
    <location>
        <position position="119"/>
    </location>
</feature>